<dbReference type="EMBL" id="CP102381">
    <property type="protein sequence ID" value="WEJ62276.1"/>
    <property type="molecule type" value="Genomic_DNA"/>
</dbReference>
<sequence length="237" mass="27356">MKYDGVTIHCVRDEFGLIEVVENRITRKLYFDSPIEQSCIFKNAPMTLNFEYQEKIIERIHAFALSKKTNQPIRALMLGLGGGTMAQHLFHTLPNLQITVVELRQAVIDCAYQYFQLPDEPEIEAVQADALEFIKENEHLYDVIIVDIFDAQGMPSALSDIQFQNNLWQSLNSPGLLIFNLWYQWDAKQANGKPVPTEETQQVLEFWQTLSNENTDCILNRYNIQSSQNLIIEALKK</sequence>
<accession>A0ABY8C8I0</accession>
<dbReference type="PANTHER" id="PTHR43317">
    <property type="entry name" value="THERMOSPERMINE SYNTHASE ACAULIS5"/>
    <property type="match status" value="1"/>
</dbReference>
<dbReference type="NCBIfam" id="NF037959">
    <property type="entry name" value="MFS_SpdSyn"/>
    <property type="match status" value="1"/>
</dbReference>
<dbReference type="PANTHER" id="PTHR43317:SF1">
    <property type="entry name" value="THERMOSPERMINE SYNTHASE ACAULIS5"/>
    <property type="match status" value="1"/>
</dbReference>
<dbReference type="RefSeq" id="WP_275594534.1">
    <property type="nucleotide sequence ID" value="NZ_CP102381.1"/>
</dbReference>
<protein>
    <submittedName>
        <fullName evidence="2">Fused MFS/spermidine synthase</fullName>
    </submittedName>
</protein>
<reference evidence="2 3" key="1">
    <citation type="submission" date="2022-06" db="EMBL/GenBank/DDBJ databases">
        <title>Thiomicrohabdus sp. nov, an obligately chemolithoautotrophic, sulfur-oxidizing bacterium isolated from beach of Guanyin Mountain. Amoy.</title>
        <authorList>
            <person name="Zhu H."/>
        </authorList>
    </citation>
    <scope>NUCLEOTIDE SEQUENCE [LARGE SCALE GENOMIC DNA]</scope>
    <source>
        <strain evidence="2 3">XGS-01</strain>
    </source>
</reference>
<dbReference type="InterPro" id="IPR029063">
    <property type="entry name" value="SAM-dependent_MTases_sf"/>
</dbReference>
<evidence type="ECO:0000313" key="3">
    <source>
        <dbReference type="Proteomes" id="UP001222275"/>
    </source>
</evidence>
<evidence type="ECO:0000313" key="2">
    <source>
        <dbReference type="EMBL" id="WEJ62276.1"/>
    </source>
</evidence>
<dbReference type="SUPFAM" id="SSF53335">
    <property type="entry name" value="S-adenosyl-L-methionine-dependent methyltransferases"/>
    <property type="match status" value="1"/>
</dbReference>
<keyword evidence="3" id="KW-1185">Reference proteome</keyword>
<keyword evidence="1" id="KW-0620">Polyamine biosynthesis</keyword>
<gene>
    <name evidence="2" type="ORF">NR989_09675</name>
</gene>
<dbReference type="CDD" id="cd02440">
    <property type="entry name" value="AdoMet_MTases"/>
    <property type="match status" value="1"/>
</dbReference>
<name>A0ABY8C8I0_9GAMM</name>
<evidence type="ECO:0000256" key="1">
    <source>
        <dbReference type="ARBA" id="ARBA00023115"/>
    </source>
</evidence>
<organism evidence="2 3">
    <name type="scientific">Thiomicrorhabdus lithotrophica</name>
    <dbReference type="NCBI Taxonomy" id="2949997"/>
    <lineage>
        <taxon>Bacteria</taxon>
        <taxon>Pseudomonadati</taxon>
        <taxon>Pseudomonadota</taxon>
        <taxon>Gammaproteobacteria</taxon>
        <taxon>Thiotrichales</taxon>
        <taxon>Piscirickettsiaceae</taxon>
        <taxon>Thiomicrorhabdus</taxon>
    </lineage>
</organism>
<dbReference type="Gene3D" id="3.40.50.150">
    <property type="entry name" value="Vaccinia Virus protein VP39"/>
    <property type="match status" value="1"/>
</dbReference>
<proteinExistence type="predicted"/>
<dbReference type="Proteomes" id="UP001222275">
    <property type="component" value="Chromosome"/>
</dbReference>
<dbReference type="Pfam" id="PF01564">
    <property type="entry name" value="Spermine_synth"/>
    <property type="match status" value="1"/>
</dbReference>